<dbReference type="Gene3D" id="1.20.970.10">
    <property type="entry name" value="Transferase, Pyrimidine Nucleoside Phosphorylase, Chain C"/>
    <property type="match status" value="1"/>
</dbReference>
<evidence type="ECO:0000256" key="4">
    <source>
        <dbReference type="ARBA" id="ARBA00022676"/>
    </source>
</evidence>
<comment type="subunit">
    <text evidence="2 7">Homodimer.</text>
</comment>
<dbReference type="SUPFAM" id="SSF54680">
    <property type="entry name" value="Pyrimidine nucleoside phosphorylase C-terminal domain"/>
    <property type="match status" value="1"/>
</dbReference>
<dbReference type="InterPro" id="IPR017459">
    <property type="entry name" value="Glycosyl_Trfase_fam3_N_dom"/>
</dbReference>
<dbReference type="InterPro" id="IPR018090">
    <property type="entry name" value="Pyrmidine_PPas_bac/euk"/>
</dbReference>
<dbReference type="AlphaFoldDB" id="A0AAW9RIN8"/>
<dbReference type="InterPro" id="IPR000312">
    <property type="entry name" value="Glycosyl_Trfase_fam3"/>
</dbReference>
<dbReference type="GO" id="GO:0006206">
    <property type="term" value="P:pyrimidine nucleobase metabolic process"/>
    <property type="evidence" value="ECO:0007669"/>
    <property type="project" value="InterPro"/>
</dbReference>
<dbReference type="Gene3D" id="3.40.1030.10">
    <property type="entry name" value="Nucleoside phosphorylase/phosphoribosyltransferase catalytic domain"/>
    <property type="match status" value="1"/>
</dbReference>
<dbReference type="Pfam" id="PF02885">
    <property type="entry name" value="Glycos_trans_3N"/>
    <property type="match status" value="1"/>
</dbReference>
<evidence type="ECO:0000256" key="2">
    <source>
        <dbReference type="ARBA" id="ARBA00011738"/>
    </source>
</evidence>
<dbReference type="FunFam" id="3.40.1030.10:FF:000003">
    <property type="entry name" value="Pyrimidine-nucleoside phosphorylase"/>
    <property type="match status" value="1"/>
</dbReference>
<comment type="catalytic activity">
    <reaction evidence="6 7">
        <text>thymidine + phosphate = 2-deoxy-alpha-D-ribose 1-phosphate + thymine</text>
        <dbReference type="Rhea" id="RHEA:16037"/>
        <dbReference type="ChEBI" id="CHEBI:17748"/>
        <dbReference type="ChEBI" id="CHEBI:17821"/>
        <dbReference type="ChEBI" id="CHEBI:43474"/>
        <dbReference type="ChEBI" id="CHEBI:57259"/>
        <dbReference type="EC" id="2.4.2.4"/>
    </reaction>
</comment>
<comment type="caution">
    <text evidence="9">The sequence shown here is derived from an EMBL/GenBank/DDBJ whole genome shotgun (WGS) entry which is preliminary data.</text>
</comment>
<dbReference type="InterPro" id="IPR036566">
    <property type="entry name" value="PYNP-like_C_sf"/>
</dbReference>
<dbReference type="SMART" id="SM00941">
    <property type="entry name" value="PYNP_C"/>
    <property type="match status" value="1"/>
</dbReference>
<dbReference type="GO" id="GO:0046104">
    <property type="term" value="P:thymidine metabolic process"/>
    <property type="evidence" value="ECO:0007669"/>
    <property type="project" value="UniProtKB-UniRule"/>
</dbReference>
<keyword evidence="4 7" id="KW-0328">Glycosyltransferase</keyword>
<dbReference type="RefSeq" id="WP_354694849.1">
    <property type="nucleotide sequence ID" value="NZ_JAZHOG010000004.1"/>
</dbReference>
<gene>
    <name evidence="7 9" type="primary">deoA</name>
    <name evidence="9" type="ORF">V3330_07825</name>
</gene>
<dbReference type="NCBIfam" id="NF004490">
    <property type="entry name" value="PRK05820.1"/>
    <property type="match status" value="1"/>
</dbReference>
<evidence type="ECO:0000256" key="1">
    <source>
        <dbReference type="ARBA" id="ARBA00006915"/>
    </source>
</evidence>
<dbReference type="Pfam" id="PF07831">
    <property type="entry name" value="PYNP_C"/>
    <property type="match status" value="1"/>
</dbReference>
<dbReference type="PROSITE" id="PS00647">
    <property type="entry name" value="THYMID_PHOSPHORYLASE"/>
    <property type="match status" value="1"/>
</dbReference>
<name>A0AAW9RIN8_9GAMM</name>
<dbReference type="InterPro" id="IPR013465">
    <property type="entry name" value="Thymidine_Pase"/>
</dbReference>
<feature type="domain" description="Pyrimidine nucleoside phosphorylase C-terminal" evidence="8">
    <location>
        <begin position="348"/>
        <end position="422"/>
    </location>
</feature>
<dbReference type="HAMAP" id="MF_01628">
    <property type="entry name" value="Thymid_phosp"/>
    <property type="match status" value="1"/>
</dbReference>
<dbReference type="InterPro" id="IPR035902">
    <property type="entry name" value="Nuc_phospho_transferase"/>
</dbReference>
<dbReference type="Pfam" id="PF00591">
    <property type="entry name" value="Glycos_transf_3"/>
    <property type="match status" value="1"/>
</dbReference>
<evidence type="ECO:0000313" key="9">
    <source>
        <dbReference type="EMBL" id="MEJ8567531.1"/>
    </source>
</evidence>
<evidence type="ECO:0000259" key="8">
    <source>
        <dbReference type="SMART" id="SM00941"/>
    </source>
</evidence>
<protein>
    <recommendedName>
        <fullName evidence="3 7">Thymidine phosphorylase</fullName>
        <ecNumber evidence="3 7">2.4.2.4</ecNumber>
    </recommendedName>
    <alternativeName>
        <fullName evidence="7">TdRPase</fullName>
    </alternativeName>
</protein>
<dbReference type="InterPro" id="IPR036320">
    <property type="entry name" value="Glycosyl_Trfase_fam3_N_dom_sf"/>
</dbReference>
<dbReference type="InterPro" id="IPR013102">
    <property type="entry name" value="PYNP_C"/>
</dbReference>
<dbReference type="EMBL" id="JAZHOG010000004">
    <property type="protein sequence ID" value="MEJ8567531.1"/>
    <property type="molecule type" value="Genomic_DNA"/>
</dbReference>
<evidence type="ECO:0000313" key="10">
    <source>
        <dbReference type="Proteomes" id="UP001359886"/>
    </source>
</evidence>
<accession>A0AAW9RIN8</accession>
<sequence length="446" mass="46984">MQLTTELIRKTRDGESVNAEELTAFVQGITNATVTDAQIAAFAMAVWFRGMTVPEQSALTLAMRDSGRVLEWSGLNGPVVDKHSTGGVGDFVSLVLGPLVASAGGYVPMISGRGLGHTGGTLDKLESIPGFVTRMAPDRFQSLVRRTGVAIIGQTEDLAPADRRIYAVRDVTATVASMPLIVSSILSKKLAEGLDGLVMDVKLGNGAFMRDVSEARALAEDLCRVAQESGVRCNAVLTEMGQPIARTAGNALEVAEAADFLAGRQQHPRMREIVIELAAELLVLGGLESDLGRASGRAGRRLDDGSAAERFEAMVARQGGPPDFVEQARNHLPKAPVTGPVTAGRTACLAEWDMRALGLAVIALGGGRRRAEDEIDPSVGLAGLISPGVDLSPDSPLCHVHAASEDAFEQAVLQVREAVRWSEAALPQTKTSAIRARIAGADVKAE</sequence>
<dbReference type="SUPFAM" id="SSF52418">
    <property type="entry name" value="Nucleoside phosphorylase/phosphoribosyltransferase catalytic domain"/>
    <property type="match status" value="1"/>
</dbReference>
<proteinExistence type="inferred from homology"/>
<comment type="pathway">
    <text evidence="7">Pyrimidine metabolism; dTMP biosynthesis via salvage pathway; dTMP from thymine: step 1/2.</text>
</comment>
<keyword evidence="10" id="KW-1185">Reference proteome</keyword>
<evidence type="ECO:0000256" key="3">
    <source>
        <dbReference type="ARBA" id="ARBA00011892"/>
    </source>
</evidence>
<dbReference type="GO" id="GO:0009032">
    <property type="term" value="F:thymidine phosphorylase activity"/>
    <property type="evidence" value="ECO:0007669"/>
    <property type="project" value="UniProtKB-UniRule"/>
</dbReference>
<dbReference type="PANTHER" id="PTHR10515">
    <property type="entry name" value="THYMIDINE PHOSPHORYLASE"/>
    <property type="match status" value="1"/>
</dbReference>
<organism evidence="9 10">
    <name type="scientific">Elongatibacter sediminis</name>
    <dbReference type="NCBI Taxonomy" id="3119006"/>
    <lineage>
        <taxon>Bacteria</taxon>
        <taxon>Pseudomonadati</taxon>
        <taxon>Pseudomonadota</taxon>
        <taxon>Gammaproteobacteria</taxon>
        <taxon>Chromatiales</taxon>
        <taxon>Wenzhouxiangellaceae</taxon>
        <taxon>Elongatibacter</taxon>
    </lineage>
</organism>
<evidence type="ECO:0000256" key="6">
    <source>
        <dbReference type="ARBA" id="ARBA00048550"/>
    </source>
</evidence>
<comment type="similarity">
    <text evidence="1 7">Belongs to the thymidine/pyrimidine-nucleoside phosphorylase family.</text>
</comment>
<evidence type="ECO:0000256" key="5">
    <source>
        <dbReference type="ARBA" id="ARBA00022679"/>
    </source>
</evidence>
<comment type="function">
    <text evidence="7">The enzymes which catalyze the reversible phosphorolysis of pyrimidine nucleosides are involved in the degradation of these compounds and in their utilization as carbon and energy sources, or in the rescue of pyrimidine bases for nucleotide synthesis.</text>
</comment>
<keyword evidence="5 7" id="KW-0808">Transferase</keyword>
<dbReference type="InterPro" id="IPR000053">
    <property type="entry name" value="Thymidine/pyrmidine_PPase"/>
</dbReference>
<dbReference type="SUPFAM" id="SSF47648">
    <property type="entry name" value="Nucleoside phosphorylase/phosphoribosyltransferase N-terminal domain"/>
    <property type="match status" value="1"/>
</dbReference>
<dbReference type="NCBIfam" id="TIGR02643">
    <property type="entry name" value="T_phosphoryl"/>
    <property type="match status" value="1"/>
</dbReference>
<dbReference type="Proteomes" id="UP001359886">
    <property type="component" value="Unassembled WGS sequence"/>
</dbReference>
<dbReference type="GO" id="GO:0004645">
    <property type="term" value="F:1,4-alpha-oligoglucan phosphorylase activity"/>
    <property type="evidence" value="ECO:0007669"/>
    <property type="project" value="InterPro"/>
</dbReference>
<dbReference type="InterPro" id="IPR017872">
    <property type="entry name" value="Pyrmidine_PPase_CS"/>
</dbReference>
<reference evidence="9 10" key="1">
    <citation type="submission" date="2024-02" db="EMBL/GenBank/DDBJ databases">
        <title>A novel Wenzhouxiangellaceae bacterium, isolated from coastal sediments.</title>
        <authorList>
            <person name="Du Z.-J."/>
            <person name="Ye Y.-Q."/>
            <person name="Zhang X.-Y."/>
        </authorList>
    </citation>
    <scope>NUCLEOTIDE SEQUENCE [LARGE SCALE GENOMIC DNA]</scope>
    <source>
        <strain evidence="9 10">CH-27</strain>
    </source>
</reference>
<dbReference type="PIRSF" id="PIRSF000478">
    <property type="entry name" value="TP_PyNP"/>
    <property type="match status" value="1"/>
</dbReference>
<dbReference type="Gene3D" id="3.90.1170.30">
    <property type="entry name" value="Pyrimidine nucleoside phosphorylase-like, C-terminal domain"/>
    <property type="match status" value="1"/>
</dbReference>
<dbReference type="EC" id="2.4.2.4" evidence="3 7"/>
<dbReference type="GO" id="GO:0005829">
    <property type="term" value="C:cytosol"/>
    <property type="evidence" value="ECO:0007669"/>
    <property type="project" value="TreeGrafter"/>
</dbReference>
<dbReference type="PANTHER" id="PTHR10515:SF0">
    <property type="entry name" value="THYMIDINE PHOSPHORYLASE"/>
    <property type="match status" value="1"/>
</dbReference>
<dbReference type="NCBIfam" id="TIGR02644">
    <property type="entry name" value="Y_phosphoryl"/>
    <property type="match status" value="1"/>
</dbReference>
<evidence type="ECO:0000256" key="7">
    <source>
        <dbReference type="HAMAP-Rule" id="MF_01628"/>
    </source>
</evidence>